<accession>A0A382MH87</accession>
<feature type="domain" description="DUF1549" evidence="1">
    <location>
        <begin position="46"/>
        <end position="86"/>
    </location>
</feature>
<dbReference type="AlphaFoldDB" id="A0A382MH87"/>
<feature type="non-terminal residue" evidence="2">
    <location>
        <position position="87"/>
    </location>
</feature>
<dbReference type="PANTHER" id="PTHR35889">
    <property type="entry name" value="CYCLOINULO-OLIGOSACCHARIDE FRUCTANOTRANSFERASE-RELATED"/>
    <property type="match status" value="1"/>
</dbReference>
<protein>
    <recommendedName>
        <fullName evidence="1">DUF1549 domain-containing protein</fullName>
    </recommendedName>
</protein>
<proteinExistence type="predicted"/>
<dbReference type="EMBL" id="UINC01093705">
    <property type="protein sequence ID" value="SVC48343.1"/>
    <property type="molecule type" value="Genomic_DNA"/>
</dbReference>
<evidence type="ECO:0000313" key="2">
    <source>
        <dbReference type="EMBL" id="SVC48343.1"/>
    </source>
</evidence>
<organism evidence="2">
    <name type="scientific">marine metagenome</name>
    <dbReference type="NCBI Taxonomy" id="408172"/>
    <lineage>
        <taxon>unclassified sequences</taxon>
        <taxon>metagenomes</taxon>
        <taxon>ecological metagenomes</taxon>
    </lineage>
</organism>
<gene>
    <name evidence="2" type="ORF">METZ01_LOCUS301197</name>
</gene>
<dbReference type="InterPro" id="IPR011444">
    <property type="entry name" value="DUF1549"/>
</dbReference>
<dbReference type="PANTHER" id="PTHR35889:SF3">
    <property type="entry name" value="F-BOX DOMAIN-CONTAINING PROTEIN"/>
    <property type="match status" value="1"/>
</dbReference>
<dbReference type="Pfam" id="PF07583">
    <property type="entry name" value="PSCyt2"/>
    <property type="match status" value="1"/>
</dbReference>
<name>A0A382MH87_9ZZZZ</name>
<evidence type="ECO:0000259" key="1">
    <source>
        <dbReference type="Pfam" id="PF07583"/>
    </source>
</evidence>
<reference evidence="2" key="1">
    <citation type="submission" date="2018-05" db="EMBL/GenBank/DDBJ databases">
        <authorList>
            <person name="Lanie J.A."/>
            <person name="Ng W.-L."/>
            <person name="Kazmierczak K.M."/>
            <person name="Andrzejewski T.M."/>
            <person name="Davidsen T.M."/>
            <person name="Wayne K.J."/>
            <person name="Tettelin H."/>
            <person name="Glass J.I."/>
            <person name="Rusch D."/>
            <person name="Podicherti R."/>
            <person name="Tsui H.-C.T."/>
            <person name="Winkler M.E."/>
        </authorList>
    </citation>
    <scope>NUCLEOTIDE SEQUENCE</scope>
</reference>
<sequence>MKSASWLCISVLLGVGLLNGAVNERRLSHWAWQPLQLIKDDNTQSVDAFIQDKLKKSGLQLSPTADRRTLIRRLTHDLHGLPPTPDA</sequence>